<organism evidence="2 3">
    <name type="scientific">Tulasnella calospora MUT 4182</name>
    <dbReference type="NCBI Taxonomy" id="1051891"/>
    <lineage>
        <taxon>Eukaryota</taxon>
        <taxon>Fungi</taxon>
        <taxon>Dikarya</taxon>
        <taxon>Basidiomycota</taxon>
        <taxon>Agaricomycotina</taxon>
        <taxon>Agaricomycetes</taxon>
        <taxon>Cantharellales</taxon>
        <taxon>Tulasnellaceae</taxon>
        <taxon>Tulasnella</taxon>
    </lineage>
</organism>
<accession>A0A0C3Q8M9</accession>
<sequence>MAPTTRTNLVERVLGVSSQGPARSQQRDGSKGSFHQKLFNWATSFELYRTGTNLGFATSPYHLPVPVGEVPTTTQLHTPISCSPHPERLWITNWGGFADASYLHFIDALG</sequence>
<proteinExistence type="predicted"/>
<reference evidence="2 3" key="1">
    <citation type="submission" date="2014-04" db="EMBL/GenBank/DDBJ databases">
        <authorList>
            <consortium name="DOE Joint Genome Institute"/>
            <person name="Kuo A."/>
            <person name="Girlanda M."/>
            <person name="Perotto S."/>
            <person name="Kohler A."/>
            <person name="Nagy L.G."/>
            <person name="Floudas D."/>
            <person name="Copeland A."/>
            <person name="Barry K.W."/>
            <person name="Cichocki N."/>
            <person name="Veneault-Fourrey C."/>
            <person name="LaButti K."/>
            <person name="Lindquist E.A."/>
            <person name="Lipzen A."/>
            <person name="Lundell T."/>
            <person name="Morin E."/>
            <person name="Murat C."/>
            <person name="Sun H."/>
            <person name="Tunlid A."/>
            <person name="Henrissat B."/>
            <person name="Grigoriev I.V."/>
            <person name="Hibbett D.S."/>
            <person name="Martin F."/>
            <person name="Nordberg H.P."/>
            <person name="Cantor M.N."/>
            <person name="Hua S.X."/>
        </authorList>
    </citation>
    <scope>NUCLEOTIDE SEQUENCE [LARGE SCALE GENOMIC DNA]</scope>
    <source>
        <strain evidence="2 3">MUT 4182</strain>
    </source>
</reference>
<gene>
    <name evidence="2" type="ORF">M407DRAFT_134264</name>
</gene>
<dbReference type="Proteomes" id="UP000054248">
    <property type="component" value="Unassembled WGS sequence"/>
</dbReference>
<name>A0A0C3Q8M9_9AGAM</name>
<dbReference type="EMBL" id="KN823164">
    <property type="protein sequence ID" value="KIO20716.1"/>
    <property type="molecule type" value="Genomic_DNA"/>
</dbReference>
<evidence type="ECO:0000256" key="1">
    <source>
        <dbReference type="SAM" id="MobiDB-lite"/>
    </source>
</evidence>
<feature type="region of interest" description="Disordered" evidence="1">
    <location>
        <begin position="1"/>
        <end position="32"/>
    </location>
</feature>
<protein>
    <submittedName>
        <fullName evidence="2">Uncharacterized protein</fullName>
    </submittedName>
</protein>
<dbReference type="OrthoDB" id="3166656at2759"/>
<keyword evidence="3" id="KW-1185">Reference proteome</keyword>
<evidence type="ECO:0000313" key="3">
    <source>
        <dbReference type="Proteomes" id="UP000054248"/>
    </source>
</evidence>
<dbReference type="HOGENOM" id="CLU_2172918_0_0_1"/>
<dbReference type="AlphaFoldDB" id="A0A0C3Q8M9"/>
<reference evidence="3" key="2">
    <citation type="submission" date="2015-01" db="EMBL/GenBank/DDBJ databases">
        <title>Evolutionary Origins and Diversification of the Mycorrhizal Mutualists.</title>
        <authorList>
            <consortium name="DOE Joint Genome Institute"/>
            <consortium name="Mycorrhizal Genomics Consortium"/>
            <person name="Kohler A."/>
            <person name="Kuo A."/>
            <person name="Nagy L.G."/>
            <person name="Floudas D."/>
            <person name="Copeland A."/>
            <person name="Barry K.W."/>
            <person name="Cichocki N."/>
            <person name="Veneault-Fourrey C."/>
            <person name="LaButti K."/>
            <person name="Lindquist E.A."/>
            <person name="Lipzen A."/>
            <person name="Lundell T."/>
            <person name="Morin E."/>
            <person name="Murat C."/>
            <person name="Riley R."/>
            <person name="Ohm R."/>
            <person name="Sun H."/>
            <person name="Tunlid A."/>
            <person name="Henrissat B."/>
            <person name="Grigoriev I.V."/>
            <person name="Hibbett D.S."/>
            <person name="Martin F."/>
        </authorList>
    </citation>
    <scope>NUCLEOTIDE SEQUENCE [LARGE SCALE GENOMIC DNA]</scope>
    <source>
        <strain evidence="3">MUT 4182</strain>
    </source>
</reference>
<evidence type="ECO:0000313" key="2">
    <source>
        <dbReference type="EMBL" id="KIO20716.1"/>
    </source>
</evidence>